<dbReference type="SUPFAM" id="SSF52440">
    <property type="entry name" value="PreATP-grasp domain"/>
    <property type="match status" value="1"/>
</dbReference>
<dbReference type="GO" id="GO:0009113">
    <property type="term" value="P:purine nucleobase biosynthetic process"/>
    <property type="evidence" value="ECO:0007669"/>
    <property type="project" value="InterPro"/>
</dbReference>
<dbReference type="FunFam" id="3.40.50.20:FF:000006">
    <property type="entry name" value="Phosphoribosylamine--glycine ligase, chloroplastic"/>
    <property type="match status" value="1"/>
</dbReference>
<dbReference type="Gene3D" id="3.90.600.10">
    <property type="entry name" value="Phosphoribosylglycinamide synthetase, C-terminal domain"/>
    <property type="match status" value="1"/>
</dbReference>
<dbReference type="InterPro" id="IPR020561">
    <property type="entry name" value="PRibGlycinamid_synth_ATP-grasp"/>
</dbReference>
<proteinExistence type="inferred from homology"/>
<dbReference type="Gene3D" id="3.40.50.20">
    <property type="match status" value="1"/>
</dbReference>
<organism evidence="17 18">
    <name type="scientific">Ectobacillus ponti</name>
    <dbReference type="NCBI Taxonomy" id="2961894"/>
    <lineage>
        <taxon>Bacteria</taxon>
        <taxon>Bacillati</taxon>
        <taxon>Bacillota</taxon>
        <taxon>Bacilli</taxon>
        <taxon>Bacillales</taxon>
        <taxon>Bacillaceae</taxon>
        <taxon>Ectobacillus</taxon>
    </lineage>
</organism>
<dbReference type="Pfam" id="PF01071">
    <property type="entry name" value="GARS_A"/>
    <property type="match status" value="1"/>
</dbReference>
<evidence type="ECO:0000313" key="18">
    <source>
        <dbReference type="Proteomes" id="UP001156102"/>
    </source>
</evidence>
<gene>
    <name evidence="14 17" type="primary">purD</name>
    <name evidence="17" type="ORF">NK662_15020</name>
</gene>
<comment type="pathway">
    <text evidence="3 14">Purine metabolism; IMP biosynthesis via de novo pathway; N(1)-(5-phospho-D-ribosyl)glycinamide from 5-phospho-alpha-D-ribose 1-diphosphate: step 2/2.</text>
</comment>
<evidence type="ECO:0000256" key="5">
    <source>
        <dbReference type="ARBA" id="ARBA00022598"/>
    </source>
</evidence>
<keyword evidence="5 14" id="KW-0436">Ligase</keyword>
<dbReference type="Pfam" id="PF02843">
    <property type="entry name" value="GARS_C"/>
    <property type="match status" value="1"/>
</dbReference>
<dbReference type="GO" id="GO:0006189">
    <property type="term" value="P:'de novo' IMP biosynthetic process"/>
    <property type="evidence" value="ECO:0007669"/>
    <property type="project" value="UniProtKB-UniRule"/>
</dbReference>
<dbReference type="Gene3D" id="3.30.470.20">
    <property type="entry name" value="ATP-grasp fold, B domain"/>
    <property type="match status" value="1"/>
</dbReference>
<evidence type="ECO:0000313" key="17">
    <source>
        <dbReference type="EMBL" id="MCP8969838.1"/>
    </source>
</evidence>
<dbReference type="InterPro" id="IPR000115">
    <property type="entry name" value="PRibGlycinamide_synth"/>
</dbReference>
<dbReference type="NCBIfam" id="TIGR00877">
    <property type="entry name" value="purD"/>
    <property type="match status" value="1"/>
</dbReference>
<sequence length="423" mass="44685">MNVLVIGRGGREHALAWKLAQSPQVETVFAAPGNAGMKDVAELVALEETDFAALIAFAKENNVGLTVVGPEVPLTGGAVDAFEAEGLRVFGPRAEAAVIEGSKAFTKDLMQKYNIPTAAYGTFTDYEAAVAYIQQAGAPIVIKADGLAAGKGVTVAMTLDEALEAVKEMMVDAKFGAASQKVVIEEFLDGQEFSLMAFVNGTNVYPMVISQDHKRAFDGDQGPNTGGMGAYSPVPQIPESAVQTAVETILHPTAQAMIAEGRTFTGILYAGLILTEQGPKVIEFNARFGDPETEVVLPRLENDLVQVMLDVLDGHDPQLQWSEDAVVGIVFAAKGYPDSYEKGYAITGLDAVSENALVFHAGTALQGDTFVTNGGRVLFVASKGASIAEAQANAYREAARIHSDGLFYRSDIGHKAIVAPVQA</sequence>
<comment type="caution">
    <text evidence="17">The sequence shown here is derived from an EMBL/GenBank/DDBJ whole genome shotgun (WGS) entry which is preliminary data.</text>
</comment>
<dbReference type="InterPro" id="IPR020562">
    <property type="entry name" value="PRibGlycinamide_synth_N"/>
</dbReference>
<dbReference type="FunFam" id="3.30.1490.20:FF:000006">
    <property type="entry name" value="phosphoribosylamine--glycine ligase, chloroplastic-like"/>
    <property type="match status" value="1"/>
</dbReference>
<protein>
    <recommendedName>
        <fullName evidence="4 14">Phosphoribosylamine--glycine ligase</fullName>
        <ecNumber evidence="4 14">6.3.4.13</ecNumber>
    </recommendedName>
    <alternativeName>
        <fullName evidence="14">GARS</fullName>
    </alternativeName>
    <alternativeName>
        <fullName evidence="13 14">Phosphoribosylglycinamide synthetase</fullName>
    </alternativeName>
    <alternativeName>
        <fullName evidence="12 14">glycinamide ribonucleotide synthetase</fullName>
    </alternativeName>
</protein>
<keyword evidence="18" id="KW-1185">Reference proteome</keyword>
<dbReference type="Pfam" id="PF02844">
    <property type="entry name" value="GARS_N"/>
    <property type="match status" value="1"/>
</dbReference>
<evidence type="ECO:0000256" key="7">
    <source>
        <dbReference type="ARBA" id="ARBA00022741"/>
    </source>
</evidence>
<evidence type="ECO:0000256" key="15">
    <source>
        <dbReference type="PROSITE-ProRule" id="PRU00409"/>
    </source>
</evidence>
<evidence type="ECO:0000256" key="11">
    <source>
        <dbReference type="ARBA" id="ARBA00038345"/>
    </source>
</evidence>
<dbReference type="GO" id="GO:0004637">
    <property type="term" value="F:phosphoribosylamine-glycine ligase activity"/>
    <property type="evidence" value="ECO:0007669"/>
    <property type="project" value="UniProtKB-UniRule"/>
</dbReference>
<evidence type="ECO:0000256" key="9">
    <source>
        <dbReference type="ARBA" id="ARBA00022840"/>
    </source>
</evidence>
<dbReference type="InterPro" id="IPR011054">
    <property type="entry name" value="Rudment_hybrid_motif"/>
</dbReference>
<keyword evidence="8 14" id="KW-0658">Purine biosynthesis</keyword>
<evidence type="ECO:0000256" key="3">
    <source>
        <dbReference type="ARBA" id="ARBA00005174"/>
    </source>
</evidence>
<dbReference type="GO" id="GO:0046872">
    <property type="term" value="F:metal ion binding"/>
    <property type="evidence" value="ECO:0007669"/>
    <property type="project" value="UniProtKB-KW"/>
</dbReference>
<dbReference type="InterPro" id="IPR016185">
    <property type="entry name" value="PreATP-grasp_dom_sf"/>
</dbReference>
<evidence type="ECO:0000256" key="8">
    <source>
        <dbReference type="ARBA" id="ARBA00022755"/>
    </source>
</evidence>
<dbReference type="PROSITE" id="PS00184">
    <property type="entry name" value="GARS"/>
    <property type="match status" value="1"/>
</dbReference>
<keyword evidence="10" id="KW-0464">Manganese</keyword>
<dbReference type="AlphaFoldDB" id="A0AA42BTU2"/>
<dbReference type="InterPro" id="IPR011761">
    <property type="entry name" value="ATP-grasp"/>
</dbReference>
<dbReference type="InterPro" id="IPR020560">
    <property type="entry name" value="PRibGlycinamide_synth_C-dom"/>
</dbReference>
<dbReference type="FunFam" id="3.30.470.20:FF:000018">
    <property type="entry name" value="Trifunctional purine biosynthetic protein adenosine-3"/>
    <property type="match status" value="1"/>
</dbReference>
<comment type="catalytic activity">
    <reaction evidence="14">
        <text>5-phospho-beta-D-ribosylamine + glycine + ATP = N(1)-(5-phospho-beta-D-ribosyl)glycinamide + ADP + phosphate + H(+)</text>
        <dbReference type="Rhea" id="RHEA:17453"/>
        <dbReference type="ChEBI" id="CHEBI:15378"/>
        <dbReference type="ChEBI" id="CHEBI:30616"/>
        <dbReference type="ChEBI" id="CHEBI:43474"/>
        <dbReference type="ChEBI" id="CHEBI:57305"/>
        <dbReference type="ChEBI" id="CHEBI:58681"/>
        <dbReference type="ChEBI" id="CHEBI:143788"/>
        <dbReference type="ChEBI" id="CHEBI:456216"/>
        <dbReference type="EC" id="6.3.4.13"/>
    </reaction>
</comment>
<name>A0AA42BTU2_9BACI</name>
<evidence type="ECO:0000256" key="6">
    <source>
        <dbReference type="ARBA" id="ARBA00022723"/>
    </source>
</evidence>
<comment type="cofactor">
    <cofactor evidence="2">
        <name>Mg(2+)</name>
        <dbReference type="ChEBI" id="CHEBI:18420"/>
    </cofactor>
</comment>
<keyword evidence="7 15" id="KW-0547">Nucleotide-binding</keyword>
<evidence type="ECO:0000256" key="13">
    <source>
        <dbReference type="ARBA" id="ARBA00042864"/>
    </source>
</evidence>
<dbReference type="HAMAP" id="MF_00138">
    <property type="entry name" value="GARS"/>
    <property type="match status" value="1"/>
</dbReference>
<evidence type="ECO:0000256" key="2">
    <source>
        <dbReference type="ARBA" id="ARBA00001946"/>
    </source>
</evidence>
<dbReference type="InterPro" id="IPR013815">
    <property type="entry name" value="ATP_grasp_subdomain_1"/>
</dbReference>
<dbReference type="EMBL" id="JANCLT010000008">
    <property type="protein sequence ID" value="MCP8969838.1"/>
    <property type="molecule type" value="Genomic_DNA"/>
</dbReference>
<feature type="domain" description="ATP-grasp" evidence="16">
    <location>
        <begin position="107"/>
        <end position="313"/>
    </location>
</feature>
<dbReference type="SMART" id="SM01210">
    <property type="entry name" value="GARS_C"/>
    <property type="match status" value="1"/>
</dbReference>
<dbReference type="PANTHER" id="PTHR43472">
    <property type="entry name" value="PHOSPHORIBOSYLAMINE--GLYCINE LIGASE"/>
    <property type="match status" value="1"/>
</dbReference>
<keyword evidence="6" id="KW-0479">Metal-binding</keyword>
<dbReference type="EC" id="6.3.4.13" evidence="4 14"/>
<dbReference type="PROSITE" id="PS50975">
    <property type="entry name" value="ATP_GRASP"/>
    <property type="match status" value="1"/>
</dbReference>
<evidence type="ECO:0000256" key="1">
    <source>
        <dbReference type="ARBA" id="ARBA00001936"/>
    </source>
</evidence>
<accession>A0AA42BTU2</accession>
<dbReference type="Gene3D" id="3.30.1490.20">
    <property type="entry name" value="ATP-grasp fold, A domain"/>
    <property type="match status" value="1"/>
</dbReference>
<evidence type="ECO:0000256" key="12">
    <source>
        <dbReference type="ARBA" id="ARBA00042242"/>
    </source>
</evidence>
<evidence type="ECO:0000256" key="10">
    <source>
        <dbReference type="ARBA" id="ARBA00023211"/>
    </source>
</evidence>
<dbReference type="FunFam" id="3.90.600.10:FF:000001">
    <property type="entry name" value="Trifunctional purine biosynthetic protein adenosine-3"/>
    <property type="match status" value="1"/>
</dbReference>
<dbReference type="PANTHER" id="PTHR43472:SF1">
    <property type="entry name" value="PHOSPHORIBOSYLAMINE--GLYCINE LIGASE, CHLOROPLASTIC"/>
    <property type="match status" value="1"/>
</dbReference>
<dbReference type="Proteomes" id="UP001156102">
    <property type="component" value="Unassembled WGS sequence"/>
</dbReference>
<reference evidence="17" key="1">
    <citation type="submission" date="2022-07" db="EMBL/GenBank/DDBJ databases">
        <authorList>
            <person name="Li W.-J."/>
            <person name="Deng Q.-Q."/>
        </authorList>
    </citation>
    <scope>NUCLEOTIDE SEQUENCE</scope>
    <source>
        <strain evidence="17">SYSU M60031</strain>
    </source>
</reference>
<keyword evidence="9 15" id="KW-0067">ATP-binding</keyword>
<dbReference type="SMART" id="SM01209">
    <property type="entry name" value="GARS_A"/>
    <property type="match status" value="1"/>
</dbReference>
<dbReference type="InterPro" id="IPR037123">
    <property type="entry name" value="PRibGlycinamide_synth_C_sf"/>
</dbReference>
<dbReference type="RefSeq" id="WP_254759760.1">
    <property type="nucleotide sequence ID" value="NZ_JANCLT010000008.1"/>
</dbReference>
<comment type="similarity">
    <text evidence="11 14">Belongs to the GARS family.</text>
</comment>
<dbReference type="InterPro" id="IPR020559">
    <property type="entry name" value="PRibGlycinamide_synth_CS"/>
</dbReference>
<dbReference type="SUPFAM" id="SSF51246">
    <property type="entry name" value="Rudiment single hybrid motif"/>
    <property type="match status" value="1"/>
</dbReference>
<evidence type="ECO:0000259" key="16">
    <source>
        <dbReference type="PROSITE" id="PS50975"/>
    </source>
</evidence>
<evidence type="ECO:0000256" key="14">
    <source>
        <dbReference type="HAMAP-Rule" id="MF_00138"/>
    </source>
</evidence>
<dbReference type="SUPFAM" id="SSF56059">
    <property type="entry name" value="Glutathione synthetase ATP-binding domain-like"/>
    <property type="match status" value="1"/>
</dbReference>
<dbReference type="GO" id="GO:0005524">
    <property type="term" value="F:ATP binding"/>
    <property type="evidence" value="ECO:0007669"/>
    <property type="project" value="UniProtKB-UniRule"/>
</dbReference>
<comment type="cofactor">
    <cofactor evidence="1">
        <name>Mn(2+)</name>
        <dbReference type="ChEBI" id="CHEBI:29035"/>
    </cofactor>
</comment>
<evidence type="ECO:0000256" key="4">
    <source>
        <dbReference type="ARBA" id="ARBA00013255"/>
    </source>
</evidence>